<dbReference type="AlphaFoldDB" id="A0A7W8IGE7"/>
<evidence type="ECO:0000313" key="2">
    <source>
        <dbReference type="Proteomes" id="UP000568106"/>
    </source>
</evidence>
<dbReference type="EMBL" id="JACHDY010000002">
    <property type="protein sequence ID" value="MBB5316697.1"/>
    <property type="molecule type" value="Genomic_DNA"/>
</dbReference>
<organism evidence="1 2">
    <name type="scientific">Tunturiibacter empetritectus</name>
    <dbReference type="NCBI Taxonomy" id="3069691"/>
    <lineage>
        <taxon>Bacteria</taxon>
        <taxon>Pseudomonadati</taxon>
        <taxon>Acidobacteriota</taxon>
        <taxon>Terriglobia</taxon>
        <taxon>Terriglobales</taxon>
        <taxon>Acidobacteriaceae</taxon>
        <taxon>Tunturiibacter</taxon>
    </lineage>
</organism>
<protein>
    <submittedName>
        <fullName evidence="1">Uncharacterized protein</fullName>
    </submittedName>
</protein>
<reference evidence="1" key="1">
    <citation type="submission" date="2020-08" db="EMBL/GenBank/DDBJ databases">
        <title>Genomic Encyclopedia of Type Strains, Phase IV (KMG-V): Genome sequencing to study the core and pangenomes of soil and plant-associated prokaryotes.</title>
        <authorList>
            <person name="Whitman W."/>
        </authorList>
    </citation>
    <scope>NUCLEOTIDE SEQUENCE [LARGE SCALE GENOMIC DNA]</scope>
    <source>
        <strain evidence="1">M8UP27</strain>
    </source>
</reference>
<dbReference type="Proteomes" id="UP000568106">
    <property type="component" value="Unassembled WGS sequence"/>
</dbReference>
<comment type="caution">
    <text evidence="1">The sequence shown here is derived from an EMBL/GenBank/DDBJ whole genome shotgun (WGS) entry which is preliminary data.</text>
</comment>
<keyword evidence="2" id="KW-1185">Reference proteome</keyword>
<gene>
    <name evidence="1" type="ORF">HDF09_001366</name>
</gene>
<sequence>MPFPELTNRLLRLFNIKDSSEAATSIPLDRPLTLEEQSLIEWLLLHGEPSASEFLPQLEAAHVYCGCSCGCPTINIEVPVSIPAAHAQSNILADFVAGTDENPVGVILFQAGGRLSGLEVYAFGDPPIPFGLPDPTTVRLFEKK</sequence>
<accession>A0A7W8IGE7</accession>
<name>A0A7W8IGE7_9BACT</name>
<proteinExistence type="predicted"/>
<evidence type="ECO:0000313" key="1">
    <source>
        <dbReference type="EMBL" id="MBB5316697.1"/>
    </source>
</evidence>